<evidence type="ECO:0000256" key="4">
    <source>
        <dbReference type="SAM" id="Phobius"/>
    </source>
</evidence>
<organism evidence="5 6">
    <name type="scientific">Thiorhodococcus fuscus</name>
    <dbReference type="NCBI Taxonomy" id="527200"/>
    <lineage>
        <taxon>Bacteria</taxon>
        <taxon>Pseudomonadati</taxon>
        <taxon>Pseudomonadota</taxon>
        <taxon>Gammaproteobacteria</taxon>
        <taxon>Chromatiales</taxon>
        <taxon>Chromatiaceae</taxon>
        <taxon>Thiorhodococcus</taxon>
    </lineage>
</organism>
<evidence type="ECO:0000256" key="3">
    <source>
        <dbReference type="ARBA" id="ARBA00023136"/>
    </source>
</evidence>
<accession>A0ABW4YC82</accession>
<reference evidence="6" key="1">
    <citation type="journal article" date="2019" name="Int. J. Syst. Evol. Microbiol.">
        <title>The Global Catalogue of Microorganisms (GCM) 10K type strain sequencing project: providing services to taxonomists for standard genome sequencing and annotation.</title>
        <authorList>
            <consortium name="The Broad Institute Genomics Platform"/>
            <consortium name="The Broad Institute Genome Sequencing Center for Infectious Disease"/>
            <person name="Wu L."/>
            <person name="Ma J."/>
        </authorList>
    </citation>
    <scope>NUCLEOTIDE SEQUENCE [LARGE SCALE GENOMIC DNA]</scope>
    <source>
        <strain evidence="6">KACC 12597</strain>
    </source>
</reference>
<keyword evidence="2 4" id="KW-1133">Transmembrane helix</keyword>
<keyword evidence="1 4" id="KW-0812">Transmembrane</keyword>
<evidence type="ECO:0000256" key="1">
    <source>
        <dbReference type="ARBA" id="ARBA00022692"/>
    </source>
</evidence>
<keyword evidence="3 4" id="KW-0472">Membrane</keyword>
<feature type="transmembrane region" description="Helical" evidence="4">
    <location>
        <begin position="216"/>
        <end position="237"/>
    </location>
</feature>
<feature type="transmembrane region" description="Helical" evidence="4">
    <location>
        <begin position="375"/>
        <end position="392"/>
    </location>
</feature>
<protein>
    <submittedName>
        <fullName evidence="5">MFS transporter</fullName>
    </submittedName>
</protein>
<feature type="transmembrane region" description="Helical" evidence="4">
    <location>
        <begin position="306"/>
        <end position="325"/>
    </location>
</feature>
<gene>
    <name evidence="5" type="ORF">ACFSJC_15450</name>
</gene>
<dbReference type="Gene3D" id="1.20.1250.20">
    <property type="entry name" value="MFS general substrate transporter like domains"/>
    <property type="match status" value="2"/>
</dbReference>
<sequence>MTDTSTPTDSSTGLGLYLGVLQFLLLLTWTVYALYLPGLLESVGIARSWTGWILLADQALFACFDVAFGFLADRAFRLYARIGPWVLTFTAISCIAFLALPLLPGAGASPTLFLCVTAIWVLTSSALRSPLFALLARHAATPAVPRLAGLALLGMGLAAAVSPYLGTLLAAQDPRLPFAVSSLTLLAVCSGILVAERRAPAKAATETAPTRRLPAWGWLPALLLAALAFQIGVFINAGPRYLREVDPSALPWLMPVFWVAFSLLVFVGGRLSARWGAPRIFILGCLAGAAGLALTTLDGIGAAVGGYALAGLGWGSALPSAFGLAAESGRPGRTATFTGLLFATLAVAAFLRIGINLSGWPSREDLTPLLTTGPALFWLLGGLLVLVLIRLVRARRQKTDSMHA</sequence>
<keyword evidence="6" id="KW-1185">Reference proteome</keyword>
<evidence type="ECO:0000256" key="2">
    <source>
        <dbReference type="ARBA" id="ARBA00022989"/>
    </source>
</evidence>
<feature type="transmembrane region" description="Helical" evidence="4">
    <location>
        <begin position="111"/>
        <end position="135"/>
    </location>
</feature>
<feature type="transmembrane region" description="Helical" evidence="4">
    <location>
        <begin position="147"/>
        <end position="170"/>
    </location>
</feature>
<dbReference type="InterPro" id="IPR011701">
    <property type="entry name" value="MFS"/>
</dbReference>
<feature type="transmembrane region" description="Helical" evidence="4">
    <location>
        <begin position="52"/>
        <end position="72"/>
    </location>
</feature>
<dbReference type="InterPro" id="IPR036259">
    <property type="entry name" value="MFS_trans_sf"/>
</dbReference>
<feature type="transmembrane region" description="Helical" evidence="4">
    <location>
        <begin position="84"/>
        <end position="105"/>
    </location>
</feature>
<feature type="transmembrane region" description="Helical" evidence="4">
    <location>
        <begin position="337"/>
        <end position="355"/>
    </location>
</feature>
<dbReference type="EMBL" id="JBHUHX010000047">
    <property type="protein sequence ID" value="MFD2113245.1"/>
    <property type="molecule type" value="Genomic_DNA"/>
</dbReference>
<comment type="caution">
    <text evidence="5">The sequence shown here is derived from an EMBL/GenBank/DDBJ whole genome shotgun (WGS) entry which is preliminary data.</text>
</comment>
<dbReference type="RefSeq" id="WP_386027979.1">
    <property type="nucleotide sequence ID" value="NZ_JBHUHX010000047.1"/>
</dbReference>
<feature type="transmembrane region" description="Helical" evidence="4">
    <location>
        <begin position="280"/>
        <end position="300"/>
    </location>
</feature>
<dbReference type="Pfam" id="PF07690">
    <property type="entry name" value="MFS_1"/>
    <property type="match status" value="1"/>
</dbReference>
<feature type="transmembrane region" description="Helical" evidence="4">
    <location>
        <begin position="176"/>
        <end position="195"/>
    </location>
</feature>
<feature type="transmembrane region" description="Helical" evidence="4">
    <location>
        <begin position="249"/>
        <end position="268"/>
    </location>
</feature>
<dbReference type="Proteomes" id="UP001597337">
    <property type="component" value="Unassembled WGS sequence"/>
</dbReference>
<feature type="transmembrane region" description="Helical" evidence="4">
    <location>
        <begin position="12"/>
        <end position="32"/>
    </location>
</feature>
<proteinExistence type="predicted"/>
<name>A0ABW4YC82_9GAMM</name>
<dbReference type="SUPFAM" id="SSF103473">
    <property type="entry name" value="MFS general substrate transporter"/>
    <property type="match status" value="1"/>
</dbReference>
<evidence type="ECO:0000313" key="5">
    <source>
        <dbReference type="EMBL" id="MFD2113245.1"/>
    </source>
</evidence>
<evidence type="ECO:0000313" key="6">
    <source>
        <dbReference type="Proteomes" id="UP001597337"/>
    </source>
</evidence>